<dbReference type="STRING" id="597456.A0A0L7R7J1"/>
<evidence type="ECO:0000313" key="7">
    <source>
        <dbReference type="Proteomes" id="UP000053825"/>
    </source>
</evidence>
<evidence type="ECO:0000256" key="2">
    <source>
        <dbReference type="ARBA" id="ARBA00022694"/>
    </source>
</evidence>
<evidence type="ECO:0000259" key="5">
    <source>
        <dbReference type="Pfam" id="PF01416"/>
    </source>
</evidence>
<name>A0A0L7R7J1_9HYME</name>
<dbReference type="Pfam" id="PF01416">
    <property type="entry name" value="PseudoU_synth_1"/>
    <property type="match status" value="1"/>
</dbReference>
<dbReference type="OrthoDB" id="271910at2759"/>
<keyword evidence="7" id="KW-1185">Reference proteome</keyword>
<dbReference type="InterPro" id="IPR020094">
    <property type="entry name" value="TruA/RsuA/RluB/E/F_N"/>
</dbReference>
<evidence type="ECO:0000256" key="4">
    <source>
        <dbReference type="RuleBase" id="RU003792"/>
    </source>
</evidence>
<dbReference type="EMBL" id="KQ414639">
    <property type="protein sequence ID" value="KOC66819.1"/>
    <property type="molecule type" value="Genomic_DNA"/>
</dbReference>
<dbReference type="GO" id="GO:0003723">
    <property type="term" value="F:RNA binding"/>
    <property type="evidence" value="ECO:0007669"/>
    <property type="project" value="InterPro"/>
</dbReference>
<dbReference type="Gene3D" id="3.30.70.660">
    <property type="entry name" value="Pseudouridine synthase I, catalytic domain, C-terminal subdomain"/>
    <property type="match status" value="1"/>
</dbReference>
<evidence type="ECO:0000256" key="3">
    <source>
        <dbReference type="ARBA" id="ARBA00023235"/>
    </source>
</evidence>
<dbReference type="SUPFAM" id="SSF55120">
    <property type="entry name" value="Pseudouridine synthase"/>
    <property type="match status" value="1"/>
</dbReference>
<dbReference type="InterPro" id="IPR020103">
    <property type="entry name" value="PsdUridine_synth_cat_dom_sf"/>
</dbReference>
<keyword evidence="2 4" id="KW-0819">tRNA processing</keyword>
<dbReference type="AlphaFoldDB" id="A0A0L7R7J1"/>
<reference evidence="6 7" key="1">
    <citation type="submission" date="2015-07" db="EMBL/GenBank/DDBJ databases">
        <title>The genome of Habropoda laboriosa.</title>
        <authorList>
            <person name="Pan H."/>
            <person name="Kapheim K."/>
        </authorList>
    </citation>
    <scope>NUCLEOTIDE SEQUENCE [LARGE SCALE GENOMIC DNA]</scope>
    <source>
        <strain evidence="6">0110345459</strain>
    </source>
</reference>
<dbReference type="GO" id="GO:0160147">
    <property type="term" value="F:tRNA pseudouridine(38-40) synthase activity"/>
    <property type="evidence" value="ECO:0007669"/>
    <property type="project" value="UniProtKB-EC"/>
</dbReference>
<comment type="similarity">
    <text evidence="1 4">Belongs to the tRNA pseudouridine synthase TruA family.</text>
</comment>
<accession>A0A0L7R7J1</accession>
<dbReference type="PANTHER" id="PTHR11142:SF0">
    <property type="entry name" value="TRNA PSEUDOURIDINE SYNTHASE-LIKE 1"/>
    <property type="match status" value="1"/>
</dbReference>
<gene>
    <name evidence="6" type="ORF">WH47_12624</name>
</gene>
<dbReference type="InterPro" id="IPR020095">
    <property type="entry name" value="PsdUridine_synth_TruA_C"/>
</dbReference>
<protein>
    <recommendedName>
        <fullName evidence="4">tRNA pseudouridine synthase</fullName>
        <ecNumber evidence="4">5.4.99.12</ecNumber>
    </recommendedName>
</protein>
<sequence length="316" mass="36912">MGRYFIKFSYLGTQYRGMQKNIIPREGNILMHDTDTIQGTLETALTKILPKCTKWPKLTCSSRTDSGVHSLCNTAHVDIENKLDYIYNPHEVLKIVNRHLNHSSHDIRLLEFIPVNKNFHARKLAKSRTYIYRFGKAKYDNEHRLPLAEIKQSFHLSAENFDFERVKCAIQLFMGLKDFRTFSAKNNSSIPINYVRQLNSFTLEKSNPLMPYDPLSENYEYWHFVVSGRSFLYNQVRRMVGALLALGVGRITERDINIMLQVPGHHNWLTKISMVPPRGLYLVNIEYCQEELDKYTIKYKLSSDSERVEPIEANEI</sequence>
<dbReference type="PANTHER" id="PTHR11142">
    <property type="entry name" value="PSEUDOURIDYLATE SYNTHASE"/>
    <property type="match status" value="1"/>
</dbReference>
<dbReference type="HAMAP" id="MF_00171">
    <property type="entry name" value="TruA"/>
    <property type="match status" value="1"/>
</dbReference>
<dbReference type="InterPro" id="IPR001406">
    <property type="entry name" value="PsdUridine_synth_TruA"/>
</dbReference>
<proteinExistence type="inferred from homology"/>
<dbReference type="EC" id="5.4.99.12" evidence="4"/>
<dbReference type="Gene3D" id="3.30.70.580">
    <property type="entry name" value="Pseudouridine synthase I, catalytic domain, N-terminal subdomain"/>
    <property type="match status" value="1"/>
</dbReference>
<organism evidence="6 7">
    <name type="scientific">Habropoda laboriosa</name>
    <dbReference type="NCBI Taxonomy" id="597456"/>
    <lineage>
        <taxon>Eukaryota</taxon>
        <taxon>Metazoa</taxon>
        <taxon>Ecdysozoa</taxon>
        <taxon>Arthropoda</taxon>
        <taxon>Hexapoda</taxon>
        <taxon>Insecta</taxon>
        <taxon>Pterygota</taxon>
        <taxon>Neoptera</taxon>
        <taxon>Endopterygota</taxon>
        <taxon>Hymenoptera</taxon>
        <taxon>Apocrita</taxon>
        <taxon>Aculeata</taxon>
        <taxon>Apoidea</taxon>
        <taxon>Anthophila</taxon>
        <taxon>Apidae</taxon>
        <taxon>Habropoda</taxon>
    </lineage>
</organism>
<keyword evidence="3 4" id="KW-0413">Isomerase</keyword>
<comment type="catalytic activity">
    <reaction evidence="4">
        <text>uridine(38/39/40) in tRNA = pseudouridine(38/39/40) in tRNA</text>
        <dbReference type="Rhea" id="RHEA:22376"/>
        <dbReference type="Rhea" id="RHEA-COMP:10085"/>
        <dbReference type="Rhea" id="RHEA-COMP:10087"/>
        <dbReference type="ChEBI" id="CHEBI:65314"/>
        <dbReference type="ChEBI" id="CHEBI:65315"/>
        <dbReference type="EC" id="5.4.99.12"/>
    </reaction>
</comment>
<evidence type="ECO:0000256" key="1">
    <source>
        <dbReference type="ARBA" id="ARBA00009375"/>
    </source>
</evidence>
<evidence type="ECO:0000313" key="6">
    <source>
        <dbReference type="EMBL" id="KOC66819.1"/>
    </source>
</evidence>
<dbReference type="GO" id="GO:0031119">
    <property type="term" value="P:tRNA pseudouridine synthesis"/>
    <property type="evidence" value="ECO:0007669"/>
    <property type="project" value="TreeGrafter"/>
</dbReference>
<dbReference type="Proteomes" id="UP000053825">
    <property type="component" value="Unassembled WGS sequence"/>
</dbReference>
<feature type="domain" description="Pseudouridine synthase I TruA alpha/beta" evidence="5">
    <location>
        <begin position="169"/>
        <end position="287"/>
    </location>
</feature>
<dbReference type="InterPro" id="IPR020097">
    <property type="entry name" value="PsdUridine_synth_TruA_a/b_dom"/>
</dbReference>